<evidence type="ECO:0000313" key="6">
    <source>
        <dbReference type="Proteomes" id="UP000236721"/>
    </source>
</evidence>
<feature type="transmembrane region" description="Helical" evidence="3">
    <location>
        <begin position="151"/>
        <end position="171"/>
    </location>
</feature>
<dbReference type="RefSeq" id="WP_103881633.1">
    <property type="nucleotide sequence ID" value="NZ_FNVG01000020.1"/>
</dbReference>
<dbReference type="GO" id="GO:0003677">
    <property type="term" value="F:DNA binding"/>
    <property type="evidence" value="ECO:0007669"/>
    <property type="project" value="UniProtKB-UniRule"/>
</dbReference>
<dbReference type="Gene3D" id="1.10.10.10">
    <property type="entry name" value="Winged helix-like DNA-binding domain superfamily/Winged helix DNA-binding domain"/>
    <property type="match status" value="1"/>
</dbReference>
<dbReference type="Pfam" id="PF00486">
    <property type="entry name" value="Trans_reg_C"/>
    <property type="match status" value="1"/>
</dbReference>
<evidence type="ECO:0000256" key="3">
    <source>
        <dbReference type="SAM" id="Phobius"/>
    </source>
</evidence>
<keyword evidence="1 2" id="KW-0238">DNA-binding</keyword>
<sequence>MNNMEGMFTLGQEYIFNPNDHTITEKNNNLDTQQLGSNENRILQLFISRPNEIISRNEFHEYVWREQGIEVEDSSLTQAISTLRKQLCDSTKCPKFIQTVPRRGYKWIGGFSEVQPPHKDVNLSTTIASTTTEADTTKPILSVISAIKRSYILMSFVMLTAMLLPLIVYAYNDLPTRSLRTVGHVSNVEILIPEHSQNLAQWQATIEQCINRYIKTTLSDQRPTQVIVTTNLDKVITLNFVHALERSGQNTTMHLANQTTNSTNERCALQS</sequence>
<evidence type="ECO:0000313" key="5">
    <source>
        <dbReference type="EMBL" id="SEG56890.1"/>
    </source>
</evidence>
<gene>
    <name evidence="5" type="ORF">SAMN04488244_12030</name>
</gene>
<dbReference type="CDD" id="cd00383">
    <property type="entry name" value="trans_reg_C"/>
    <property type="match status" value="1"/>
</dbReference>
<proteinExistence type="predicted"/>
<organism evidence="5 6">
    <name type="scientific">Vibrio hangzhouensis</name>
    <dbReference type="NCBI Taxonomy" id="462991"/>
    <lineage>
        <taxon>Bacteria</taxon>
        <taxon>Pseudomonadati</taxon>
        <taxon>Pseudomonadota</taxon>
        <taxon>Gammaproteobacteria</taxon>
        <taxon>Vibrionales</taxon>
        <taxon>Vibrionaceae</taxon>
        <taxon>Vibrio</taxon>
    </lineage>
</organism>
<keyword evidence="3" id="KW-0812">Transmembrane</keyword>
<protein>
    <submittedName>
        <fullName evidence="5">Cholera toxin transcriptional activator</fullName>
    </submittedName>
</protein>
<name>A0A1H6B8F3_9VIBR</name>
<dbReference type="OrthoDB" id="1971692at2"/>
<dbReference type="SUPFAM" id="SSF46894">
    <property type="entry name" value="C-terminal effector domain of the bipartite response regulators"/>
    <property type="match status" value="1"/>
</dbReference>
<dbReference type="AlphaFoldDB" id="A0A1H6B8F3"/>
<keyword evidence="3" id="KW-0472">Membrane</keyword>
<reference evidence="6" key="1">
    <citation type="submission" date="2016-10" db="EMBL/GenBank/DDBJ databases">
        <authorList>
            <person name="Varghese N."/>
            <person name="Submissions S."/>
        </authorList>
    </citation>
    <scope>NUCLEOTIDE SEQUENCE [LARGE SCALE GENOMIC DNA]</scope>
    <source>
        <strain evidence="6">CGMCC 1.7062</strain>
    </source>
</reference>
<accession>A0A1H6B8F3</accession>
<dbReference type="SMART" id="SM00862">
    <property type="entry name" value="Trans_reg_C"/>
    <property type="match status" value="1"/>
</dbReference>
<dbReference type="PROSITE" id="PS51755">
    <property type="entry name" value="OMPR_PHOB"/>
    <property type="match status" value="1"/>
</dbReference>
<feature type="domain" description="OmpR/PhoB-type" evidence="4">
    <location>
        <begin position="5"/>
        <end position="109"/>
    </location>
</feature>
<feature type="DNA-binding region" description="OmpR/PhoB-type" evidence="2">
    <location>
        <begin position="5"/>
        <end position="109"/>
    </location>
</feature>
<dbReference type="GO" id="GO:0006355">
    <property type="term" value="P:regulation of DNA-templated transcription"/>
    <property type="evidence" value="ECO:0007669"/>
    <property type="project" value="InterPro"/>
</dbReference>
<evidence type="ECO:0000256" key="1">
    <source>
        <dbReference type="ARBA" id="ARBA00023125"/>
    </source>
</evidence>
<dbReference type="Proteomes" id="UP000236721">
    <property type="component" value="Unassembled WGS sequence"/>
</dbReference>
<dbReference type="InterPro" id="IPR016032">
    <property type="entry name" value="Sig_transdc_resp-reg_C-effctor"/>
</dbReference>
<evidence type="ECO:0000259" key="4">
    <source>
        <dbReference type="PROSITE" id="PS51755"/>
    </source>
</evidence>
<dbReference type="EMBL" id="FNVG01000020">
    <property type="protein sequence ID" value="SEG56890.1"/>
    <property type="molecule type" value="Genomic_DNA"/>
</dbReference>
<dbReference type="InterPro" id="IPR001867">
    <property type="entry name" value="OmpR/PhoB-type_DNA-bd"/>
</dbReference>
<keyword evidence="3" id="KW-1133">Transmembrane helix</keyword>
<evidence type="ECO:0000256" key="2">
    <source>
        <dbReference type="PROSITE-ProRule" id="PRU01091"/>
    </source>
</evidence>
<dbReference type="GO" id="GO:0000160">
    <property type="term" value="P:phosphorelay signal transduction system"/>
    <property type="evidence" value="ECO:0007669"/>
    <property type="project" value="InterPro"/>
</dbReference>
<dbReference type="InterPro" id="IPR036388">
    <property type="entry name" value="WH-like_DNA-bd_sf"/>
</dbReference>
<keyword evidence="6" id="KW-1185">Reference proteome</keyword>